<reference evidence="7" key="1">
    <citation type="submission" date="2023-07" db="EMBL/GenBank/DDBJ databases">
        <title>Genome sequence of Stenotrophomonas sp. Alg010 isolated from Sargassum waste.</title>
        <authorList>
            <person name="Mohapatra"/>
            <person name="B.R."/>
        </authorList>
    </citation>
    <scope>NUCLEOTIDE SEQUENCE [LARGE SCALE GENOMIC DNA]</scope>
    <source>
        <strain evidence="7">Alg010</strain>
    </source>
</reference>
<gene>
    <name evidence="6" type="ORF">STENOSP10_25920</name>
</gene>
<dbReference type="PRINTS" id="PR00032">
    <property type="entry name" value="HTHARAC"/>
</dbReference>
<dbReference type="InterPro" id="IPR014710">
    <property type="entry name" value="RmlC-like_jellyroll"/>
</dbReference>
<dbReference type="InterPro" id="IPR009057">
    <property type="entry name" value="Homeodomain-like_sf"/>
</dbReference>
<feature type="domain" description="HTH araC/xylS-type" evidence="5">
    <location>
        <begin position="183"/>
        <end position="279"/>
    </location>
</feature>
<dbReference type="PROSITE" id="PS00041">
    <property type="entry name" value="HTH_ARAC_FAMILY_1"/>
    <property type="match status" value="1"/>
</dbReference>
<dbReference type="InterPro" id="IPR020449">
    <property type="entry name" value="Tscrpt_reg_AraC-type_HTH"/>
</dbReference>
<evidence type="ECO:0000256" key="4">
    <source>
        <dbReference type="ARBA" id="ARBA00023163"/>
    </source>
</evidence>
<evidence type="ECO:0000259" key="5">
    <source>
        <dbReference type="PROSITE" id="PS01124"/>
    </source>
</evidence>
<name>A0ABQ6QDV7_9GAMM</name>
<dbReference type="SUPFAM" id="SSF51182">
    <property type="entry name" value="RmlC-like cupins"/>
    <property type="match status" value="1"/>
</dbReference>
<dbReference type="SUPFAM" id="SSF46689">
    <property type="entry name" value="Homeodomain-like"/>
    <property type="match status" value="1"/>
</dbReference>
<evidence type="ECO:0000256" key="2">
    <source>
        <dbReference type="ARBA" id="ARBA00023125"/>
    </source>
</evidence>
<dbReference type="Proteomes" id="UP001306668">
    <property type="component" value="Unassembled WGS sequence"/>
</dbReference>
<dbReference type="InterPro" id="IPR018062">
    <property type="entry name" value="HTH_AraC-typ_CS"/>
</dbReference>
<keyword evidence="7" id="KW-1185">Reference proteome</keyword>
<keyword evidence="2" id="KW-0238">DNA-binding</keyword>
<dbReference type="Gene3D" id="1.10.10.60">
    <property type="entry name" value="Homeodomain-like"/>
    <property type="match status" value="1"/>
</dbReference>
<dbReference type="InterPro" id="IPR003313">
    <property type="entry name" value="AraC-bd"/>
</dbReference>
<dbReference type="CDD" id="cd06124">
    <property type="entry name" value="cupin_NimR-like_N"/>
    <property type="match status" value="1"/>
</dbReference>
<dbReference type="InterPro" id="IPR018060">
    <property type="entry name" value="HTH_AraC"/>
</dbReference>
<dbReference type="PANTHER" id="PTHR11019:SF159">
    <property type="entry name" value="TRANSCRIPTIONAL REGULATOR-RELATED"/>
    <property type="match status" value="1"/>
</dbReference>
<dbReference type="Pfam" id="PF12833">
    <property type="entry name" value="HTH_18"/>
    <property type="match status" value="1"/>
</dbReference>
<dbReference type="Pfam" id="PF02311">
    <property type="entry name" value="AraC_binding"/>
    <property type="match status" value="1"/>
</dbReference>
<keyword evidence="3" id="KW-0010">Activator</keyword>
<accession>A0ABQ6QDV7</accession>
<evidence type="ECO:0000313" key="7">
    <source>
        <dbReference type="Proteomes" id="UP001306668"/>
    </source>
</evidence>
<organism evidence="6 7">
    <name type="scientific">Stenotrophomonas sepilia</name>
    <dbReference type="NCBI Taxonomy" id="2860290"/>
    <lineage>
        <taxon>Bacteria</taxon>
        <taxon>Pseudomonadati</taxon>
        <taxon>Pseudomonadota</taxon>
        <taxon>Gammaproteobacteria</taxon>
        <taxon>Lysobacterales</taxon>
        <taxon>Lysobacteraceae</taxon>
        <taxon>Stenotrophomonas</taxon>
        <taxon>Stenotrophomonas maltophilia group</taxon>
    </lineage>
</organism>
<comment type="caution">
    <text evidence="6">The sequence shown here is derived from an EMBL/GenBank/DDBJ whole genome shotgun (WGS) entry which is preliminary data.</text>
</comment>
<keyword evidence="4" id="KW-0804">Transcription</keyword>
<protein>
    <submittedName>
        <fullName evidence="6">Helix-turn-helix transcriptional regulator</fullName>
    </submittedName>
</protein>
<proteinExistence type="predicted"/>
<dbReference type="PROSITE" id="PS01124">
    <property type="entry name" value="HTH_ARAC_FAMILY_2"/>
    <property type="match status" value="1"/>
</dbReference>
<dbReference type="SMART" id="SM00342">
    <property type="entry name" value="HTH_ARAC"/>
    <property type="match status" value="1"/>
</dbReference>
<evidence type="ECO:0000256" key="1">
    <source>
        <dbReference type="ARBA" id="ARBA00023015"/>
    </source>
</evidence>
<sequence>MLRLPLSPFCRVQVMPYRKKDIASDVDPVAPWREVPLHRPVTYRVTQYPVGTHIPGHKHQRHQLVYAISGLMVVRSAVGRWVVPSNRAIWMPAGMVHAVDCIAAVHMRSLYIDPSFALHLPAEPFAVQVSPLLRELLQAATLVKGEHIEDSRDGRVVRLLLDELHRMDVLPLHLPAPSDPRLQRICQHLQKHPGDDATLQDWAQALEVDVKTIQRRFATELGMTFGQWRQQARLLAAMERLAIGDKVIDVALATGYDSPSAFTSMFKRQLGQTPAAFFR</sequence>
<dbReference type="InterPro" id="IPR011051">
    <property type="entry name" value="RmlC_Cupin_sf"/>
</dbReference>
<dbReference type="Gene3D" id="2.60.120.10">
    <property type="entry name" value="Jelly Rolls"/>
    <property type="match status" value="1"/>
</dbReference>
<evidence type="ECO:0000256" key="3">
    <source>
        <dbReference type="ARBA" id="ARBA00023159"/>
    </source>
</evidence>
<dbReference type="PANTHER" id="PTHR11019">
    <property type="entry name" value="HTH-TYPE TRANSCRIPTIONAL REGULATOR NIMR"/>
    <property type="match status" value="1"/>
</dbReference>
<evidence type="ECO:0000313" key="6">
    <source>
        <dbReference type="EMBL" id="GMR28372.1"/>
    </source>
</evidence>
<dbReference type="EMBL" id="BTRJ01000027">
    <property type="protein sequence ID" value="GMR28372.1"/>
    <property type="molecule type" value="Genomic_DNA"/>
</dbReference>
<keyword evidence="1" id="KW-0805">Transcription regulation</keyword>